<evidence type="ECO:0000256" key="1">
    <source>
        <dbReference type="PROSITE-ProRule" id="PRU00169"/>
    </source>
</evidence>
<dbReference type="Pfam" id="PF00072">
    <property type="entry name" value="Response_reg"/>
    <property type="match status" value="1"/>
</dbReference>
<name>A0AAE3JQJ2_9FLAO</name>
<reference evidence="3" key="1">
    <citation type="submission" date="2023-02" db="EMBL/GenBank/DDBJ databases">
        <title>Genome of Flavobacteriaceae gen. nov. sp. strain F89.</title>
        <authorList>
            <person name="Wang Y."/>
        </authorList>
    </citation>
    <scope>NUCLEOTIDE SEQUENCE</scope>
    <source>
        <strain evidence="3">F89</strain>
    </source>
</reference>
<feature type="modified residue" description="4-aspartylphosphate" evidence="1">
    <location>
        <position position="61"/>
    </location>
</feature>
<gene>
    <name evidence="3" type="ORF">K8352_06130</name>
</gene>
<evidence type="ECO:0000313" key="3">
    <source>
        <dbReference type="EMBL" id="MCG2460318.1"/>
    </source>
</evidence>
<evidence type="ECO:0000259" key="2">
    <source>
        <dbReference type="PROSITE" id="PS50110"/>
    </source>
</evidence>
<dbReference type="InterPro" id="IPR001789">
    <property type="entry name" value="Sig_transdc_resp-reg_receiver"/>
</dbReference>
<dbReference type="SUPFAM" id="SSF52172">
    <property type="entry name" value="CheY-like"/>
    <property type="match status" value="1"/>
</dbReference>
<organism evidence="3 4">
    <name type="scientific">Cerina litoralis</name>
    <dbReference type="NCBI Taxonomy" id="2874477"/>
    <lineage>
        <taxon>Bacteria</taxon>
        <taxon>Pseudomonadati</taxon>
        <taxon>Bacteroidota</taxon>
        <taxon>Flavobacteriia</taxon>
        <taxon>Flavobacteriales</taxon>
        <taxon>Flavobacteriaceae</taxon>
        <taxon>Cerina</taxon>
    </lineage>
</organism>
<evidence type="ECO:0000313" key="4">
    <source>
        <dbReference type="Proteomes" id="UP001200642"/>
    </source>
</evidence>
<keyword evidence="1" id="KW-0597">Phosphoprotein</keyword>
<protein>
    <submittedName>
        <fullName evidence="3">Response regulator</fullName>
    </submittedName>
</protein>
<dbReference type="GO" id="GO:0000160">
    <property type="term" value="P:phosphorelay signal transduction system"/>
    <property type="evidence" value="ECO:0007669"/>
    <property type="project" value="InterPro"/>
</dbReference>
<comment type="caution">
    <text evidence="3">The sequence shown here is derived from an EMBL/GenBank/DDBJ whole genome shotgun (WGS) entry which is preliminary data.</text>
</comment>
<dbReference type="Gene3D" id="3.40.50.2300">
    <property type="match status" value="1"/>
</dbReference>
<sequence>MQATKYNIHLADDDEDDLELFEDAISEVQKDAQVIKFKKGQEMISHLEDKGLNLPRIIFLDLNMPGMNGEECLIKIRDNKRLDLIPVVIYSTTFVTKVAKRLASQGANIYVQKPSSFALLKSILERSIQAAITDNP</sequence>
<proteinExistence type="predicted"/>
<dbReference type="InterPro" id="IPR011006">
    <property type="entry name" value="CheY-like_superfamily"/>
</dbReference>
<dbReference type="RefSeq" id="WP_317901463.1">
    <property type="nucleotide sequence ID" value="NZ_JAIRBC010000007.1"/>
</dbReference>
<dbReference type="PROSITE" id="PS50110">
    <property type="entry name" value="RESPONSE_REGULATORY"/>
    <property type="match status" value="1"/>
</dbReference>
<dbReference type="AlphaFoldDB" id="A0AAE3JQJ2"/>
<dbReference type="InterPro" id="IPR052893">
    <property type="entry name" value="TCS_response_regulator"/>
</dbReference>
<dbReference type="Proteomes" id="UP001200642">
    <property type="component" value="Unassembled WGS sequence"/>
</dbReference>
<dbReference type="EMBL" id="JAIRBC010000007">
    <property type="protein sequence ID" value="MCG2460318.1"/>
    <property type="molecule type" value="Genomic_DNA"/>
</dbReference>
<accession>A0AAE3JQJ2</accession>
<dbReference type="SMART" id="SM00448">
    <property type="entry name" value="REC"/>
    <property type="match status" value="1"/>
</dbReference>
<keyword evidence="4" id="KW-1185">Reference proteome</keyword>
<feature type="domain" description="Response regulatory" evidence="2">
    <location>
        <begin position="7"/>
        <end position="128"/>
    </location>
</feature>
<dbReference type="PANTHER" id="PTHR44520">
    <property type="entry name" value="RESPONSE REGULATOR RCP1-RELATED"/>
    <property type="match status" value="1"/>
</dbReference>